<feature type="transmembrane region" description="Helical" evidence="2">
    <location>
        <begin position="93"/>
        <end position="110"/>
    </location>
</feature>
<keyword evidence="2" id="KW-0812">Transmembrane</keyword>
<feature type="transmembrane region" description="Helical" evidence="2">
    <location>
        <begin position="243"/>
        <end position="261"/>
    </location>
</feature>
<feature type="transmembrane region" description="Helical" evidence="2">
    <location>
        <begin position="353"/>
        <end position="373"/>
    </location>
</feature>
<feature type="transmembrane region" description="Helical" evidence="2">
    <location>
        <begin position="405"/>
        <end position="424"/>
    </location>
</feature>
<dbReference type="AlphaFoldDB" id="A0A8T8E544"/>
<feature type="compositionally biased region" description="Acidic residues" evidence="1">
    <location>
        <begin position="212"/>
        <end position="224"/>
    </location>
</feature>
<name>A0A8T8E544_9EURY</name>
<keyword evidence="2" id="KW-0472">Membrane</keyword>
<gene>
    <name evidence="3" type="ORF">JMJ58_06935</name>
</gene>
<dbReference type="Pfam" id="PF09997">
    <property type="entry name" value="DUF2238"/>
    <property type="match status" value="1"/>
</dbReference>
<feature type="transmembrane region" description="Helical" evidence="2">
    <location>
        <begin position="267"/>
        <end position="284"/>
    </location>
</feature>
<feature type="transmembrane region" description="Helical" evidence="2">
    <location>
        <begin position="122"/>
        <end position="145"/>
    </location>
</feature>
<feature type="transmembrane region" description="Helical" evidence="2">
    <location>
        <begin position="18"/>
        <end position="36"/>
    </location>
</feature>
<sequence length="436" mass="46935">MADAGLGRTVDEPARNAALAWIVTLALVAFAINHGLAESYRWFAFTGFAVAIVVLPVVAFRDPLAMPPWELLALVAVPVVDATLFGQSPLTTVATYVAVAAVALVATVEIDRFTAVRMNHTFAIILVVLTTLAVAGTWNVAQWLADVTVGTNYVLDGRSQDAANRALMIDFAYAALAGLLASVVFGRYFSYAPNDSDQTRAYSPVDNAPGEAEPDDDAPDEEPDPVPSLIRDRLDAPDRTVEILSRTMQVALAVLLLYGFVTRDLTTVSNSAIALGITFLPAVFERDRRLPLEPGLVFWLTAAVFLHALGSAGLYSFIGPWDSLTHTVSASIVAAAGYAVVRAIDLHTDEIYFPPRMLIAFILVFVLAFGVLWELLEFALDWSAQQLGLSAVVAQHGLSDTIVDLFYDVVGAGVAAIWGSFYLTELSNRIASQLEN</sequence>
<protein>
    <submittedName>
        <fullName evidence="3">Uncharacterized protein</fullName>
    </submittedName>
</protein>
<dbReference type="Proteomes" id="UP000637819">
    <property type="component" value="Chromosome"/>
</dbReference>
<feature type="transmembrane region" description="Helical" evidence="2">
    <location>
        <begin position="324"/>
        <end position="341"/>
    </location>
</feature>
<dbReference type="OrthoDB" id="313603at2157"/>
<dbReference type="EMBL" id="CP069188">
    <property type="protein sequence ID" value="QRV16606.1"/>
    <property type="molecule type" value="Genomic_DNA"/>
</dbReference>
<evidence type="ECO:0000313" key="4">
    <source>
        <dbReference type="Proteomes" id="UP000637819"/>
    </source>
</evidence>
<organism evidence="3 4">
    <name type="scientific">Haloterrigena salifodinae</name>
    <dbReference type="NCBI Taxonomy" id="2675099"/>
    <lineage>
        <taxon>Archaea</taxon>
        <taxon>Methanobacteriati</taxon>
        <taxon>Methanobacteriota</taxon>
        <taxon>Stenosarchaea group</taxon>
        <taxon>Halobacteria</taxon>
        <taxon>Halobacteriales</taxon>
        <taxon>Natrialbaceae</taxon>
        <taxon>Haloterrigena</taxon>
    </lineage>
</organism>
<keyword evidence="4" id="KW-1185">Reference proteome</keyword>
<dbReference type="RefSeq" id="WP_204748832.1">
    <property type="nucleotide sequence ID" value="NZ_CP069188.1"/>
</dbReference>
<evidence type="ECO:0000256" key="1">
    <source>
        <dbReference type="SAM" id="MobiDB-lite"/>
    </source>
</evidence>
<dbReference type="KEGG" id="hsal:JMJ58_06935"/>
<feature type="region of interest" description="Disordered" evidence="1">
    <location>
        <begin position="199"/>
        <end position="231"/>
    </location>
</feature>
<feature type="transmembrane region" description="Helical" evidence="2">
    <location>
        <begin position="42"/>
        <end position="59"/>
    </location>
</feature>
<dbReference type="GeneID" id="62874845"/>
<feature type="transmembrane region" description="Helical" evidence="2">
    <location>
        <begin position="165"/>
        <end position="185"/>
    </location>
</feature>
<evidence type="ECO:0000313" key="3">
    <source>
        <dbReference type="EMBL" id="QRV16606.1"/>
    </source>
</evidence>
<proteinExistence type="predicted"/>
<feature type="transmembrane region" description="Helical" evidence="2">
    <location>
        <begin position="296"/>
        <end position="318"/>
    </location>
</feature>
<evidence type="ECO:0000256" key="2">
    <source>
        <dbReference type="SAM" id="Phobius"/>
    </source>
</evidence>
<reference evidence="3 4" key="1">
    <citation type="submission" date="2021-01" db="EMBL/GenBank/DDBJ databases">
        <title>Genome Sequence and Methylation Pattern of Haloterrigena salifodinae BOL5-1, An Extremely Halophilic Archaeon from a Bolivian Salt Mine.</title>
        <authorList>
            <person name="DasSarma P."/>
            <person name="Anton B.P."/>
            <person name="DasSarma S.L."/>
            <person name="von Ehrenheim H.A.L."/>
            <person name="Martinez F.L."/>
            <person name="Guzman D."/>
            <person name="Roberts R.J."/>
            <person name="DasSarma S."/>
        </authorList>
    </citation>
    <scope>NUCLEOTIDE SEQUENCE [LARGE SCALE GENOMIC DNA]</scope>
    <source>
        <strain evidence="3 4">BOL5-1</strain>
    </source>
</reference>
<dbReference type="InterPro" id="IPR014509">
    <property type="entry name" value="YjdF-like"/>
</dbReference>
<accession>A0A8T8E544</accession>
<keyword evidence="2" id="KW-1133">Transmembrane helix</keyword>